<accession>A0A8X7V0F3</accession>
<dbReference type="AlphaFoldDB" id="A0A8X7V0F3"/>
<protein>
    <submittedName>
        <fullName evidence="2">Uncharacterized protein</fullName>
    </submittedName>
</protein>
<dbReference type="PANTHER" id="PTHR13151">
    <property type="entry name" value="CBF1 INTERACTING COREPRESSOR CIR"/>
    <property type="match status" value="1"/>
</dbReference>
<dbReference type="OrthoDB" id="1751296at2759"/>
<evidence type="ECO:0000313" key="2">
    <source>
        <dbReference type="EMBL" id="KAG2298845.1"/>
    </source>
</evidence>
<dbReference type="Proteomes" id="UP000886595">
    <property type="component" value="Unassembled WGS sequence"/>
</dbReference>
<dbReference type="EMBL" id="JAAMPC010000008">
    <property type="protein sequence ID" value="KAG2298845.1"/>
    <property type="molecule type" value="Genomic_DNA"/>
</dbReference>
<gene>
    <name evidence="2" type="ORF">Bca52824_035317</name>
</gene>
<dbReference type="GO" id="GO:0003714">
    <property type="term" value="F:transcription corepressor activity"/>
    <property type="evidence" value="ECO:0007669"/>
    <property type="project" value="InterPro"/>
</dbReference>
<dbReference type="InterPro" id="IPR040014">
    <property type="entry name" value="CIR1"/>
</dbReference>
<comment type="caution">
    <text evidence="2">The sequence shown here is derived from an EMBL/GenBank/DDBJ whole genome shotgun (WGS) entry which is preliminary data.</text>
</comment>
<feature type="transmembrane region" description="Helical" evidence="1">
    <location>
        <begin position="6"/>
        <end position="28"/>
    </location>
</feature>
<reference evidence="2 3" key="1">
    <citation type="submission" date="2020-02" db="EMBL/GenBank/DDBJ databases">
        <authorList>
            <person name="Ma Q."/>
            <person name="Huang Y."/>
            <person name="Song X."/>
            <person name="Pei D."/>
        </authorList>
    </citation>
    <scope>NUCLEOTIDE SEQUENCE [LARGE SCALE GENOMIC DNA]</scope>
    <source>
        <strain evidence="2">Sxm20200214</strain>
        <tissue evidence="2">Leaf</tissue>
    </source>
</reference>
<keyword evidence="1" id="KW-0472">Membrane</keyword>
<name>A0A8X7V0F3_BRACI</name>
<keyword evidence="1" id="KW-0812">Transmembrane</keyword>
<keyword evidence="1" id="KW-1133">Transmembrane helix</keyword>
<dbReference type="PANTHER" id="PTHR13151:SF2">
    <property type="entry name" value="COREPRESSOR INTERACTING WITH RBPJ 1"/>
    <property type="match status" value="1"/>
</dbReference>
<evidence type="ECO:0000313" key="3">
    <source>
        <dbReference type="Proteomes" id="UP000886595"/>
    </source>
</evidence>
<sequence length="92" mass="10103">MCIPPVLTPLICGMLITCLAIPLMTVLLPPKYTHSSGSLRLKWELKQKPGLSPPRGGFDPEDSNQQIVAENIFDEYGGEGSERARRMLSCTS</sequence>
<organism evidence="2 3">
    <name type="scientific">Brassica carinata</name>
    <name type="common">Ethiopian mustard</name>
    <name type="synonym">Abyssinian cabbage</name>
    <dbReference type="NCBI Taxonomy" id="52824"/>
    <lineage>
        <taxon>Eukaryota</taxon>
        <taxon>Viridiplantae</taxon>
        <taxon>Streptophyta</taxon>
        <taxon>Embryophyta</taxon>
        <taxon>Tracheophyta</taxon>
        <taxon>Spermatophyta</taxon>
        <taxon>Magnoliopsida</taxon>
        <taxon>eudicotyledons</taxon>
        <taxon>Gunneridae</taxon>
        <taxon>Pentapetalae</taxon>
        <taxon>rosids</taxon>
        <taxon>malvids</taxon>
        <taxon>Brassicales</taxon>
        <taxon>Brassicaceae</taxon>
        <taxon>Brassiceae</taxon>
        <taxon>Brassica</taxon>
    </lineage>
</organism>
<keyword evidence="3" id="KW-1185">Reference proteome</keyword>
<evidence type="ECO:0000256" key="1">
    <source>
        <dbReference type="SAM" id="Phobius"/>
    </source>
</evidence>
<proteinExistence type="predicted"/>
<dbReference type="GO" id="GO:0005634">
    <property type="term" value="C:nucleus"/>
    <property type="evidence" value="ECO:0007669"/>
    <property type="project" value="TreeGrafter"/>
</dbReference>